<dbReference type="OrthoDB" id="539213at2759"/>
<feature type="repeat" description="ANK" evidence="1">
    <location>
        <begin position="184"/>
        <end position="216"/>
    </location>
</feature>
<sequence length="780" mass="85450">MPVAKERLEILQVCKLLQCCRTVDMDQIAKLCDSGVPLLINFNEPENGDTALGIAASKNNEDLLDHILSLGAHPDVVDFKGRAAIMRAAELGNVECFERLAIAGANMKLKDVKGKGIIWYCMANTQRHARILELALQYGADVNNKAKDGKPVFVEACEQANENEQFCMTLLRRGAEANSVYEVTGLTALMAACKAGNANITSAILAAGGDPDSLDKWKSHAAHFAAKIGSLGCLAALAAYGADFDQYDLKNKMEGSNGGNSPLHYAAQGQGMCCRFLIQRGCNPKPKNNDGNVAKQIAKDGGFKEALKECKKGEKTFGRTGKNNEPWAIRLYDWSFARAEPLTEQFKKFDPDSTGQIPKDDFLEVLQSLSAPLPEDDTKKLLMAHEKVGRDNLIDFNEFLGGKKYVNKLYLMASFEGKKKKKKGGKGGKKKKGKTKIPLPIATKEDGPRTEGGNPPEEFVARHIHFTDNTRFDRDIPPTHPLQDDSAWYLKHPDRTFVNMNEAAKFGDFDTLRVSLEKGVPVDVRDKYYKTPLITACSQGNFNMAAFLIEKGADVNAKDNFKWSPLHHACHSGQLDIVQLLLSNGAELDAPALNGGTPLIRAIESSSLDIVTYLIEKGAKLQIENKKGQTPMDIAGAYADPRVYSAVKAKWDSLPAPKDKKGGKGKGSPKAKRPTTGTSGAQPPTAASAALTNEEQAVKVRKGSILRAASALAGGIEEREDITYVPLKAWTKQPNTKELMCARQVNRERFGWEIDFPETFQMPFLANVSKKVEIMEKEDD</sequence>
<feature type="repeat" description="ANK" evidence="1">
    <location>
        <begin position="47"/>
        <end position="79"/>
    </location>
</feature>
<dbReference type="EMBL" id="VXIV02003442">
    <property type="protein sequence ID" value="KAF6017015.1"/>
    <property type="molecule type" value="Genomic_DNA"/>
</dbReference>
<dbReference type="InterPro" id="IPR036770">
    <property type="entry name" value="Ankyrin_rpt-contain_sf"/>
</dbReference>
<feature type="repeat" description="ANK" evidence="1">
    <location>
        <begin position="80"/>
        <end position="112"/>
    </location>
</feature>
<dbReference type="Gene3D" id="1.10.238.10">
    <property type="entry name" value="EF-hand"/>
    <property type="match status" value="1"/>
</dbReference>
<feature type="repeat" description="ANK" evidence="1">
    <location>
        <begin position="528"/>
        <end position="560"/>
    </location>
</feature>
<evidence type="ECO:0000256" key="1">
    <source>
        <dbReference type="PROSITE-ProRule" id="PRU00023"/>
    </source>
</evidence>
<dbReference type="SMART" id="SM00248">
    <property type="entry name" value="ANK"/>
    <property type="match status" value="10"/>
</dbReference>
<proteinExistence type="predicted"/>
<dbReference type="AlphaFoldDB" id="A0A7J7IT73"/>
<dbReference type="PROSITE" id="PS50222">
    <property type="entry name" value="EF_HAND_2"/>
    <property type="match status" value="1"/>
</dbReference>
<evidence type="ECO:0000256" key="2">
    <source>
        <dbReference type="SAM" id="MobiDB-lite"/>
    </source>
</evidence>
<evidence type="ECO:0000313" key="5">
    <source>
        <dbReference type="Proteomes" id="UP000593567"/>
    </source>
</evidence>
<dbReference type="GO" id="GO:0005509">
    <property type="term" value="F:calcium ion binding"/>
    <property type="evidence" value="ECO:0007669"/>
    <property type="project" value="InterPro"/>
</dbReference>
<feature type="repeat" description="ANK" evidence="1">
    <location>
        <begin position="561"/>
        <end position="593"/>
    </location>
</feature>
<keyword evidence="1" id="KW-0040">ANK repeat</keyword>
<dbReference type="InterPro" id="IPR052801">
    <property type="entry name" value="Ankyrin-EF-hand"/>
</dbReference>
<dbReference type="PANTHER" id="PTHR24127">
    <property type="entry name" value="ANKYRIN REPEAT AND EF-HAND DOMAIN-CONTAINING PROTEIN 1"/>
    <property type="match status" value="1"/>
</dbReference>
<feature type="region of interest" description="Disordered" evidence="2">
    <location>
        <begin position="654"/>
        <end position="691"/>
    </location>
</feature>
<feature type="compositionally biased region" description="Basic residues" evidence="2">
    <location>
        <begin position="419"/>
        <end position="435"/>
    </location>
</feature>
<evidence type="ECO:0000259" key="3">
    <source>
        <dbReference type="PROSITE" id="PS50222"/>
    </source>
</evidence>
<feature type="repeat" description="ANK" evidence="1">
    <location>
        <begin position="594"/>
        <end position="626"/>
    </location>
</feature>
<feature type="domain" description="EF-hand" evidence="3">
    <location>
        <begin position="337"/>
        <end position="372"/>
    </location>
</feature>
<dbReference type="PROSITE" id="PS50297">
    <property type="entry name" value="ANK_REP_REGION"/>
    <property type="match status" value="5"/>
</dbReference>
<dbReference type="SUPFAM" id="SSF47473">
    <property type="entry name" value="EF-hand"/>
    <property type="match status" value="1"/>
</dbReference>
<accession>A0A7J7IT73</accession>
<dbReference type="PANTHER" id="PTHR24127:SF1">
    <property type="entry name" value="ANKYRIN REPEAT AND EF-HAND DOMAIN-CONTAINING PROTEIN 1"/>
    <property type="match status" value="1"/>
</dbReference>
<keyword evidence="5" id="KW-1185">Reference proteome</keyword>
<protein>
    <submittedName>
        <fullName evidence="4">ANKEF1</fullName>
    </submittedName>
</protein>
<dbReference type="InterPro" id="IPR002048">
    <property type="entry name" value="EF_hand_dom"/>
</dbReference>
<organism evidence="4 5">
    <name type="scientific">Bugula neritina</name>
    <name type="common">Brown bryozoan</name>
    <name type="synonym">Sertularia neritina</name>
    <dbReference type="NCBI Taxonomy" id="10212"/>
    <lineage>
        <taxon>Eukaryota</taxon>
        <taxon>Metazoa</taxon>
        <taxon>Spiralia</taxon>
        <taxon>Lophotrochozoa</taxon>
        <taxon>Bryozoa</taxon>
        <taxon>Gymnolaemata</taxon>
        <taxon>Cheilostomatida</taxon>
        <taxon>Flustrina</taxon>
        <taxon>Buguloidea</taxon>
        <taxon>Bugulidae</taxon>
        <taxon>Bugula</taxon>
    </lineage>
</organism>
<reference evidence="4" key="1">
    <citation type="submission" date="2020-06" db="EMBL/GenBank/DDBJ databases">
        <title>Draft genome of Bugula neritina, a colonial animal packing powerful symbionts and potential medicines.</title>
        <authorList>
            <person name="Rayko M."/>
        </authorList>
    </citation>
    <scope>NUCLEOTIDE SEQUENCE [LARGE SCALE GENOMIC DNA]</scope>
    <source>
        <strain evidence="4">Kwan_BN1</strain>
    </source>
</reference>
<dbReference type="Pfam" id="PF12796">
    <property type="entry name" value="Ank_2"/>
    <property type="match status" value="3"/>
</dbReference>
<dbReference type="CDD" id="cd00051">
    <property type="entry name" value="EFh"/>
    <property type="match status" value="1"/>
</dbReference>
<dbReference type="SUPFAM" id="SSF48403">
    <property type="entry name" value="Ankyrin repeat"/>
    <property type="match status" value="2"/>
</dbReference>
<dbReference type="InterPro" id="IPR002110">
    <property type="entry name" value="Ankyrin_rpt"/>
</dbReference>
<dbReference type="Gene3D" id="1.25.40.20">
    <property type="entry name" value="Ankyrin repeat-containing domain"/>
    <property type="match status" value="4"/>
</dbReference>
<evidence type="ECO:0000313" key="4">
    <source>
        <dbReference type="EMBL" id="KAF6017015.1"/>
    </source>
</evidence>
<feature type="compositionally biased region" description="Basic residues" evidence="2">
    <location>
        <begin position="663"/>
        <end position="673"/>
    </location>
</feature>
<feature type="region of interest" description="Disordered" evidence="2">
    <location>
        <begin position="419"/>
        <end position="454"/>
    </location>
</feature>
<name>A0A7J7IT73_BUGNE</name>
<dbReference type="Proteomes" id="UP000593567">
    <property type="component" value="Unassembled WGS sequence"/>
</dbReference>
<comment type="caution">
    <text evidence="4">The sequence shown here is derived from an EMBL/GenBank/DDBJ whole genome shotgun (WGS) entry which is preliminary data.</text>
</comment>
<dbReference type="Pfam" id="PF00023">
    <property type="entry name" value="Ank"/>
    <property type="match status" value="1"/>
</dbReference>
<dbReference type="PROSITE" id="PS50088">
    <property type="entry name" value="ANK_REPEAT"/>
    <property type="match status" value="6"/>
</dbReference>
<gene>
    <name evidence="4" type="ORF">EB796_024677</name>
</gene>
<dbReference type="InterPro" id="IPR011992">
    <property type="entry name" value="EF-hand-dom_pair"/>
</dbReference>